<reference evidence="9 10" key="1">
    <citation type="submission" date="2023-08" db="EMBL/GenBank/DDBJ databases">
        <title>Draft genome sequence of Algoriphagus confluentis.</title>
        <authorList>
            <person name="Takatani N."/>
            <person name="Hosokawa M."/>
            <person name="Sawabe T."/>
        </authorList>
    </citation>
    <scope>NUCLEOTIDE SEQUENCE [LARGE SCALE GENOMIC DNA]</scope>
    <source>
        <strain evidence="9 10">NBRC 111222</strain>
    </source>
</reference>
<proteinExistence type="inferred from homology"/>
<organism evidence="9 10">
    <name type="scientific">Algoriphagus confluentis</name>
    <dbReference type="NCBI Taxonomy" id="1697556"/>
    <lineage>
        <taxon>Bacteria</taxon>
        <taxon>Pseudomonadati</taxon>
        <taxon>Bacteroidota</taxon>
        <taxon>Cytophagia</taxon>
        <taxon>Cytophagales</taxon>
        <taxon>Cyclobacteriaceae</taxon>
        <taxon>Algoriphagus</taxon>
    </lineage>
</organism>
<dbReference type="PANTHER" id="PTHR33992">
    <property type="entry name" value="RIBONUCLEASE P PROTEIN COMPONENT"/>
    <property type="match status" value="1"/>
</dbReference>
<keyword evidence="6 7" id="KW-0694">RNA-binding</keyword>
<evidence type="ECO:0000256" key="4">
    <source>
        <dbReference type="ARBA" id="ARBA00022759"/>
    </source>
</evidence>
<evidence type="ECO:0000256" key="1">
    <source>
        <dbReference type="ARBA" id="ARBA00002663"/>
    </source>
</evidence>
<sequence length="128" mass="14933">MNLRLPKSERLHADKQIKELFNEGSSFFLYPFKVVFLNKEKKEGEVNQILISVSKKKLKKAVDRNRVKRKIREAYRLNKHKLSPVGMVLGFIFVSSPEINYSELESKMIASLEKLQKEISPKSNTDEH</sequence>
<comment type="function">
    <text evidence="1 7">RNaseP catalyzes the removal of the 5'-leader sequence from pre-tRNA to produce the mature 5'-terminus. It can also cleave other RNA substrates such as 4.5S RNA. The protein component plays an auxiliary but essential role in vivo by binding to the 5'-leader sequence and broadening the substrate specificity of the ribozyme.</text>
</comment>
<dbReference type="InterPro" id="IPR020568">
    <property type="entry name" value="Ribosomal_Su5_D2-typ_SF"/>
</dbReference>
<dbReference type="Proteomes" id="UP001338309">
    <property type="component" value="Unassembled WGS sequence"/>
</dbReference>
<name>A0ABQ6PV94_9BACT</name>
<evidence type="ECO:0000256" key="5">
    <source>
        <dbReference type="ARBA" id="ARBA00022801"/>
    </source>
</evidence>
<dbReference type="InterPro" id="IPR014721">
    <property type="entry name" value="Ribsml_uS5_D2-typ_fold_subgr"/>
</dbReference>
<comment type="similarity">
    <text evidence="7">Belongs to the RnpA family.</text>
</comment>
<keyword evidence="3 7" id="KW-0540">Nuclease</keyword>
<evidence type="ECO:0000256" key="3">
    <source>
        <dbReference type="ARBA" id="ARBA00022722"/>
    </source>
</evidence>
<keyword evidence="4 7" id="KW-0255">Endonuclease</keyword>
<dbReference type="EC" id="3.1.26.5" evidence="7 8"/>
<evidence type="ECO:0000313" key="9">
    <source>
        <dbReference type="EMBL" id="GMQ31683.1"/>
    </source>
</evidence>
<comment type="subunit">
    <text evidence="7">Consists of a catalytic RNA component (M1 or rnpB) and a protein subunit.</text>
</comment>
<dbReference type="InterPro" id="IPR000100">
    <property type="entry name" value="RNase_P"/>
</dbReference>
<protein>
    <recommendedName>
        <fullName evidence="7 8">Ribonuclease P protein component</fullName>
        <shortName evidence="7">RNase P protein</shortName>
        <shortName evidence="7">RNaseP protein</shortName>
        <ecNumber evidence="7 8">3.1.26.5</ecNumber>
    </recommendedName>
    <alternativeName>
        <fullName evidence="7">Protein C5</fullName>
    </alternativeName>
</protein>
<keyword evidence="5 7" id="KW-0378">Hydrolase</keyword>
<evidence type="ECO:0000256" key="6">
    <source>
        <dbReference type="ARBA" id="ARBA00022884"/>
    </source>
</evidence>
<comment type="catalytic activity">
    <reaction evidence="7">
        <text>Endonucleolytic cleavage of RNA, removing 5'-extranucleotides from tRNA precursor.</text>
        <dbReference type="EC" id="3.1.26.5"/>
    </reaction>
</comment>
<evidence type="ECO:0000256" key="8">
    <source>
        <dbReference type="NCBIfam" id="TIGR00188"/>
    </source>
</evidence>
<dbReference type="NCBIfam" id="TIGR00188">
    <property type="entry name" value="rnpA"/>
    <property type="match status" value="1"/>
</dbReference>
<dbReference type="EMBL" id="BTPD01000024">
    <property type="protein sequence ID" value="GMQ31683.1"/>
    <property type="molecule type" value="Genomic_DNA"/>
</dbReference>
<dbReference type="InterPro" id="IPR020539">
    <property type="entry name" value="RNase_P_CS"/>
</dbReference>
<comment type="caution">
    <text evidence="9">The sequence shown here is derived from an EMBL/GenBank/DDBJ whole genome shotgun (WGS) entry which is preliminary data.</text>
</comment>
<evidence type="ECO:0000256" key="2">
    <source>
        <dbReference type="ARBA" id="ARBA00022694"/>
    </source>
</evidence>
<evidence type="ECO:0000256" key="7">
    <source>
        <dbReference type="HAMAP-Rule" id="MF_00227"/>
    </source>
</evidence>
<dbReference type="PANTHER" id="PTHR33992:SF1">
    <property type="entry name" value="RIBONUCLEASE P PROTEIN COMPONENT"/>
    <property type="match status" value="1"/>
</dbReference>
<dbReference type="Gene3D" id="3.30.230.10">
    <property type="match status" value="1"/>
</dbReference>
<accession>A0ABQ6PV94</accession>
<keyword evidence="10" id="KW-1185">Reference proteome</keyword>
<evidence type="ECO:0000313" key="10">
    <source>
        <dbReference type="Proteomes" id="UP001338309"/>
    </source>
</evidence>
<dbReference type="PROSITE" id="PS00648">
    <property type="entry name" value="RIBONUCLEASE_P"/>
    <property type="match status" value="1"/>
</dbReference>
<dbReference type="Pfam" id="PF00825">
    <property type="entry name" value="Ribonuclease_P"/>
    <property type="match status" value="1"/>
</dbReference>
<dbReference type="SUPFAM" id="SSF54211">
    <property type="entry name" value="Ribosomal protein S5 domain 2-like"/>
    <property type="match status" value="1"/>
</dbReference>
<keyword evidence="2 7" id="KW-0819">tRNA processing</keyword>
<dbReference type="RefSeq" id="WP_338226466.1">
    <property type="nucleotide sequence ID" value="NZ_BTPD01000024.1"/>
</dbReference>
<dbReference type="HAMAP" id="MF_00227">
    <property type="entry name" value="RNase_P"/>
    <property type="match status" value="1"/>
</dbReference>
<gene>
    <name evidence="7 9" type="primary">rnpA</name>
    <name evidence="9" type="ORF">Aconfl_43280</name>
</gene>